<evidence type="ECO:0000313" key="9">
    <source>
        <dbReference type="Ensembl" id="ENSOABP00000074616.1"/>
    </source>
</evidence>
<reference evidence="10" key="1">
    <citation type="submission" date="2020-03" db="EMBL/GenBank/DDBJ databases">
        <title>Evolution of repeat sequences and sex chromosomes of tilapia species revealed by chromosome-level genomes.</title>
        <authorList>
            <person name="Xu L."/>
            <person name="Tao W."/>
            <person name="Wang D."/>
            <person name="Zhou Q."/>
        </authorList>
    </citation>
    <scope>NUCLEOTIDE SEQUENCE [LARGE SCALE GENOMIC DNA]</scope>
    <source>
        <strain evidence="10">Israel</strain>
    </source>
</reference>
<organism evidence="9 10">
    <name type="scientific">Oreochromis aureus</name>
    <name type="common">Israeli tilapia</name>
    <name type="synonym">Chromis aureus</name>
    <dbReference type="NCBI Taxonomy" id="47969"/>
    <lineage>
        <taxon>Eukaryota</taxon>
        <taxon>Metazoa</taxon>
        <taxon>Chordata</taxon>
        <taxon>Craniata</taxon>
        <taxon>Vertebrata</taxon>
        <taxon>Euteleostomi</taxon>
        <taxon>Actinopterygii</taxon>
        <taxon>Neopterygii</taxon>
        <taxon>Teleostei</taxon>
        <taxon>Neoteleostei</taxon>
        <taxon>Acanthomorphata</taxon>
        <taxon>Ovalentaria</taxon>
        <taxon>Cichlomorphae</taxon>
        <taxon>Cichliformes</taxon>
        <taxon>Cichlidae</taxon>
        <taxon>African cichlids</taxon>
        <taxon>Pseudocrenilabrinae</taxon>
        <taxon>Oreochromini</taxon>
        <taxon>Oreochromis</taxon>
    </lineage>
</organism>
<feature type="domain" description="Caspase family p10" evidence="6">
    <location>
        <begin position="30"/>
        <end position="116"/>
    </location>
</feature>
<accession>A0AAZ1Y1Q5</accession>
<dbReference type="InterPro" id="IPR006703">
    <property type="entry name" value="G_AIG1"/>
</dbReference>
<keyword evidence="4" id="KW-0342">GTP-binding</keyword>
<dbReference type="InterPro" id="IPR029030">
    <property type="entry name" value="Caspase-like_dom_sf"/>
</dbReference>
<evidence type="ECO:0000256" key="2">
    <source>
        <dbReference type="ARBA" id="ARBA00010134"/>
    </source>
</evidence>
<evidence type="ECO:0000259" key="6">
    <source>
        <dbReference type="PROSITE" id="PS50207"/>
    </source>
</evidence>
<dbReference type="Pfam" id="PF00656">
    <property type="entry name" value="Peptidase_C14"/>
    <property type="match status" value="1"/>
</dbReference>
<sequence>MSHGDMGIISGTDSEEFETEKIFQCLNAKNCPALVNKPKIIIIQACRGDTVSYRSTSDGSFFIQTLADVFNKWSHEYDIEELFRKVMQHFEASSSDCMQMPTKERNTLTKRFNLFPDRISVIIFGKGELLKKALITNILGKDLSELSNKKFLTNTEIYENHTYEFICTPDLNTQCEYIQYFSKVPPPDMCLVVVADGFSDKDVRQQIDDLSKKTGKPPEVFTVVLPLRYKPGCYSFKSCTIQQAFSELDKLAADRGLTLISMRNADYFGAHNKMENNRKLTSTKVNLVLLGTGGTGKSASGNTILGEKVFMSKFSPMPVTAECQVAETVINGKHVRVIDTPDMFDGFIEASVTDKHVKQCKQLCESEPSVYLLVMRVGRCTERERRILKMLEKSFGNKVSEQTVILLTWGGDLECEGMSLENLFSLQPTLKEITEKCGNRCVVFENRESDSDQVKKLMDTVVRMLEKRQK</sequence>
<dbReference type="Pfam" id="PF04548">
    <property type="entry name" value="AIG1"/>
    <property type="match status" value="1"/>
</dbReference>
<dbReference type="PROSITE" id="PS51720">
    <property type="entry name" value="G_AIG1"/>
    <property type="match status" value="1"/>
</dbReference>
<dbReference type="InterPro" id="IPR045058">
    <property type="entry name" value="GIMA/IAN/Toc"/>
</dbReference>
<evidence type="ECO:0008006" key="11">
    <source>
        <dbReference type="Google" id="ProtNLM"/>
    </source>
</evidence>
<protein>
    <recommendedName>
        <fullName evidence="11">AIG1-type G domain-containing protein</fullName>
    </recommendedName>
</protein>
<reference evidence="9" key="2">
    <citation type="submission" date="2025-08" db="UniProtKB">
        <authorList>
            <consortium name="Ensembl"/>
        </authorList>
    </citation>
    <scope>IDENTIFICATION</scope>
</reference>
<comment type="similarity">
    <text evidence="2 5">Belongs to the peptidase C14A family.</text>
</comment>
<dbReference type="PROSITE" id="PS50208">
    <property type="entry name" value="CASPASE_P20"/>
    <property type="match status" value="1"/>
</dbReference>
<evidence type="ECO:0000259" key="8">
    <source>
        <dbReference type="PROSITE" id="PS51720"/>
    </source>
</evidence>
<dbReference type="PROSITE" id="PS50207">
    <property type="entry name" value="CASPASE_P10"/>
    <property type="match status" value="1"/>
</dbReference>
<evidence type="ECO:0000256" key="5">
    <source>
        <dbReference type="RuleBase" id="RU003971"/>
    </source>
</evidence>
<evidence type="ECO:0000256" key="4">
    <source>
        <dbReference type="ARBA" id="ARBA00023134"/>
    </source>
</evidence>
<evidence type="ECO:0000256" key="3">
    <source>
        <dbReference type="ARBA" id="ARBA00022741"/>
    </source>
</evidence>
<dbReference type="GO" id="GO:0005525">
    <property type="term" value="F:GTP binding"/>
    <property type="evidence" value="ECO:0007669"/>
    <property type="project" value="UniProtKB-KW"/>
</dbReference>
<dbReference type="Proteomes" id="UP000472276">
    <property type="component" value="Unassembled WGS sequence"/>
</dbReference>
<dbReference type="InterPro" id="IPR027417">
    <property type="entry name" value="P-loop_NTPase"/>
</dbReference>
<dbReference type="SUPFAM" id="SSF52540">
    <property type="entry name" value="P-loop containing nucleoside triphosphate hydrolases"/>
    <property type="match status" value="1"/>
</dbReference>
<dbReference type="PROSITE" id="PS01122">
    <property type="entry name" value="CASPASE_CYS"/>
    <property type="match status" value="1"/>
</dbReference>
<dbReference type="InterPro" id="IPR015917">
    <property type="entry name" value="Pept_C14A"/>
</dbReference>
<dbReference type="InterPro" id="IPR033139">
    <property type="entry name" value="Caspase_cys_AS"/>
</dbReference>
<dbReference type="InterPro" id="IPR002138">
    <property type="entry name" value="Pept_C14_p10"/>
</dbReference>
<keyword evidence="3" id="KW-0547">Nucleotide-binding</keyword>
<evidence type="ECO:0000259" key="7">
    <source>
        <dbReference type="PROSITE" id="PS50208"/>
    </source>
</evidence>
<evidence type="ECO:0000313" key="10">
    <source>
        <dbReference type="Proteomes" id="UP000472276"/>
    </source>
</evidence>
<comment type="similarity">
    <text evidence="1">Belongs to the TRAFAC class TrmE-Era-EngA-EngB-Septin-like GTPase superfamily. AIG1/Toc34/Toc159-like paraseptin GTPase family. IAN subfamily.</text>
</comment>
<dbReference type="PANTHER" id="PTHR10903">
    <property type="entry name" value="GTPASE, IMAP FAMILY MEMBER-RELATED"/>
    <property type="match status" value="1"/>
</dbReference>
<reference evidence="9" key="3">
    <citation type="submission" date="2025-09" db="UniProtKB">
        <authorList>
            <consortium name="Ensembl"/>
        </authorList>
    </citation>
    <scope>IDENTIFICATION</scope>
</reference>
<dbReference type="SMART" id="SM00115">
    <property type="entry name" value="CASc"/>
    <property type="match status" value="1"/>
</dbReference>
<keyword evidence="10" id="KW-1185">Reference proteome</keyword>
<proteinExistence type="inferred from homology"/>
<dbReference type="GO" id="GO:0004197">
    <property type="term" value="F:cysteine-type endopeptidase activity"/>
    <property type="evidence" value="ECO:0007669"/>
    <property type="project" value="InterPro"/>
</dbReference>
<dbReference type="Gene3D" id="3.40.50.300">
    <property type="entry name" value="P-loop containing nucleotide triphosphate hydrolases"/>
    <property type="match status" value="1"/>
</dbReference>
<dbReference type="Gene3D" id="3.40.50.1460">
    <property type="match status" value="2"/>
</dbReference>
<gene>
    <name evidence="9" type="primary">LOC116336342</name>
</gene>
<dbReference type="InterPro" id="IPR011600">
    <property type="entry name" value="Pept_C14_caspase"/>
</dbReference>
<evidence type="ECO:0000256" key="1">
    <source>
        <dbReference type="ARBA" id="ARBA00008535"/>
    </source>
</evidence>
<dbReference type="Ensembl" id="ENSOABT00000079266.1">
    <property type="protein sequence ID" value="ENSOABP00000074616.1"/>
    <property type="gene ID" value="ENSOABG00000037432.1"/>
</dbReference>
<dbReference type="FunFam" id="3.40.50.300:FF:000366">
    <property type="entry name" value="GTPase, IMAP family member 2"/>
    <property type="match status" value="1"/>
</dbReference>
<feature type="domain" description="AIG1-type G" evidence="8">
    <location>
        <begin position="282"/>
        <end position="470"/>
    </location>
</feature>
<dbReference type="SUPFAM" id="SSF52129">
    <property type="entry name" value="Caspase-like"/>
    <property type="match status" value="1"/>
</dbReference>
<feature type="domain" description="Caspase family p20" evidence="7">
    <location>
        <begin position="1"/>
        <end position="50"/>
    </location>
</feature>
<dbReference type="PANTHER" id="PTHR10903:SF188">
    <property type="entry name" value="GTPASE IMAP FAMILY MEMBER 2-LIKE-RELATED"/>
    <property type="match status" value="1"/>
</dbReference>
<dbReference type="AlphaFoldDB" id="A0AAZ1Y1Q5"/>
<name>A0AAZ1Y1Q5_OREAU</name>
<dbReference type="GO" id="GO:0006508">
    <property type="term" value="P:proteolysis"/>
    <property type="evidence" value="ECO:0007669"/>
    <property type="project" value="InterPro"/>
</dbReference>
<dbReference type="InterPro" id="IPR001309">
    <property type="entry name" value="Pept_C14_p20"/>
</dbReference>